<dbReference type="Proteomes" id="UP000284051">
    <property type="component" value="Unassembled WGS sequence"/>
</dbReference>
<evidence type="ECO:0000256" key="3">
    <source>
        <dbReference type="ARBA" id="ARBA00013725"/>
    </source>
</evidence>
<dbReference type="Gene3D" id="3.90.940.10">
    <property type="match status" value="1"/>
</dbReference>
<dbReference type="GO" id="GO:0003899">
    <property type="term" value="F:DNA-directed RNA polymerase activity"/>
    <property type="evidence" value="ECO:0007669"/>
    <property type="project" value="UniProtKB-UniRule"/>
</dbReference>
<evidence type="ECO:0000313" key="16">
    <source>
        <dbReference type="EMBL" id="RHG29730.1"/>
    </source>
</evidence>
<dbReference type="Pfam" id="PF01192">
    <property type="entry name" value="RNA_pol_Rpb6"/>
    <property type="match status" value="1"/>
</dbReference>
<evidence type="ECO:0000313" key="18">
    <source>
        <dbReference type="Proteomes" id="UP000095350"/>
    </source>
</evidence>
<reference evidence="19 20" key="2">
    <citation type="submission" date="2018-08" db="EMBL/GenBank/DDBJ databases">
        <title>A genome reference for cultivated species of the human gut microbiota.</title>
        <authorList>
            <person name="Zou Y."/>
            <person name="Xue W."/>
            <person name="Luo G."/>
        </authorList>
    </citation>
    <scope>NUCLEOTIDE SEQUENCE [LARGE SCALE GENOMIC DNA]</scope>
    <source>
        <strain evidence="17 20">AF31-21AC</strain>
        <strain evidence="16 21">AM22-21LB</strain>
        <strain evidence="15 19">AM37-1AC</strain>
        <strain evidence="14 22">AM43-11</strain>
    </source>
</reference>
<evidence type="ECO:0000313" key="22">
    <source>
        <dbReference type="Proteomes" id="UP000284465"/>
    </source>
</evidence>
<evidence type="ECO:0000256" key="4">
    <source>
        <dbReference type="ARBA" id="ARBA00022478"/>
    </source>
</evidence>
<reference evidence="11 18" key="1">
    <citation type="submission" date="2015-09" db="EMBL/GenBank/DDBJ databases">
        <authorList>
            <consortium name="Pathogen Informatics"/>
        </authorList>
    </citation>
    <scope>NUCLEOTIDE SEQUENCE [LARGE SCALE GENOMIC DNA]</scope>
    <source>
        <strain evidence="11 18">2789STDY5834960</strain>
    </source>
</reference>
<evidence type="ECO:0000313" key="17">
    <source>
        <dbReference type="EMBL" id="RHN12076.1"/>
    </source>
</evidence>
<organism evidence="11 18">
    <name type="scientific">Roseburia intestinalis</name>
    <dbReference type="NCBI Taxonomy" id="166486"/>
    <lineage>
        <taxon>Bacteria</taxon>
        <taxon>Bacillati</taxon>
        <taxon>Bacillota</taxon>
        <taxon>Clostridia</taxon>
        <taxon>Lachnospirales</taxon>
        <taxon>Lachnospiraceae</taxon>
        <taxon>Roseburia</taxon>
    </lineage>
</organism>
<name>A0A173SRT1_9FIRM</name>
<comment type="function">
    <text evidence="10">Promotes RNA polymerase assembly. Latches the N- and C-terminal regions of the beta' subunit thereby facilitating its interaction with the beta and alpha subunits.</text>
</comment>
<keyword evidence="5 10" id="KW-0808">Transferase</keyword>
<dbReference type="GO" id="GO:0000428">
    <property type="term" value="C:DNA-directed RNA polymerase complex"/>
    <property type="evidence" value="ECO:0007669"/>
    <property type="project" value="UniProtKB-KW"/>
</dbReference>
<dbReference type="Proteomes" id="UP000284465">
    <property type="component" value="Unassembled WGS sequence"/>
</dbReference>
<dbReference type="EMBL" id="QSFP01000030">
    <property type="protein sequence ID" value="RHA63710.1"/>
    <property type="molecule type" value="Genomic_DNA"/>
</dbReference>
<dbReference type="HAMAP" id="MF_00366">
    <property type="entry name" value="RNApol_bact_RpoZ"/>
    <property type="match status" value="1"/>
</dbReference>
<reference evidence="13 24" key="4">
    <citation type="submission" date="2019-10" db="EMBL/GenBank/DDBJ databases">
        <title>Roseburia spp. ameliorate alcoholic fatty liver via restoration of gut barrier function.</title>
        <authorList>
            <person name="Seo B."/>
            <person name="Ko G."/>
        </authorList>
    </citation>
    <scope>NUCLEOTIDE SEQUENCE [LARGE SCALE GENOMIC DNA]</scope>
    <source>
        <strain evidence="13 24">SNUG30017</strain>
    </source>
</reference>
<dbReference type="PaxDb" id="166486-ERS852572_01149"/>
<evidence type="ECO:0000313" key="23">
    <source>
        <dbReference type="Proteomes" id="UP000478483"/>
    </source>
</evidence>
<comment type="similarity">
    <text evidence="1 10">Belongs to the RNA polymerase subunit omega family.</text>
</comment>
<dbReference type="STRING" id="166486.ERS852572_01149"/>
<dbReference type="PANTHER" id="PTHR34476">
    <property type="entry name" value="DNA-DIRECTED RNA POLYMERASE SUBUNIT OMEGA"/>
    <property type="match status" value="1"/>
</dbReference>
<dbReference type="SMART" id="SM01409">
    <property type="entry name" value="RNA_pol_Rpb6"/>
    <property type="match status" value="1"/>
</dbReference>
<dbReference type="EC" id="2.7.7.6" evidence="2 10"/>
<evidence type="ECO:0000256" key="8">
    <source>
        <dbReference type="ARBA" id="ARBA00029924"/>
    </source>
</evidence>
<evidence type="ECO:0000313" key="12">
    <source>
        <dbReference type="EMBL" id="MTR84108.1"/>
    </source>
</evidence>
<evidence type="ECO:0000256" key="10">
    <source>
        <dbReference type="HAMAP-Rule" id="MF_00366"/>
    </source>
</evidence>
<dbReference type="InterPro" id="IPR003716">
    <property type="entry name" value="DNA-dir_RNA_pol_omega"/>
</dbReference>
<evidence type="ECO:0000313" key="19">
    <source>
        <dbReference type="Proteomes" id="UP000283513"/>
    </source>
</evidence>
<dbReference type="EMBL" id="WNAJ01000003">
    <property type="protein sequence ID" value="MTR84108.1"/>
    <property type="molecule type" value="Genomic_DNA"/>
</dbReference>
<evidence type="ECO:0000313" key="24">
    <source>
        <dbReference type="Proteomes" id="UP000479531"/>
    </source>
</evidence>
<dbReference type="Proteomes" id="UP000095350">
    <property type="component" value="Unassembled WGS sequence"/>
</dbReference>
<sequence length="89" mass="9937">MRKERGIIMIHPSYVELMKVVNDGVEIGEEPVVNSRYSIVIAAAKRARQIIAGDEPMAEKKVCPKPLSIAVEELYEGKVKILPETSDEE</sequence>
<keyword evidence="6 10" id="KW-0548">Nucleotidyltransferase</keyword>
<comment type="subunit">
    <text evidence="10">The RNAP catalytic core consists of 2 alpha, 1 beta, 1 beta' and 1 omega subunit. When a sigma factor is associated with the core the holoenzyme is formed, which can initiate transcription.</text>
</comment>
<dbReference type="NCBIfam" id="TIGR00690">
    <property type="entry name" value="rpoZ"/>
    <property type="match status" value="1"/>
</dbReference>
<dbReference type="GO" id="GO:0003677">
    <property type="term" value="F:DNA binding"/>
    <property type="evidence" value="ECO:0007669"/>
    <property type="project" value="UniProtKB-UniRule"/>
</dbReference>
<keyword evidence="4 10" id="KW-0240">DNA-directed RNA polymerase</keyword>
<dbReference type="EMBL" id="CYXZ01000007">
    <property type="protein sequence ID" value="CUM93091.1"/>
    <property type="molecule type" value="Genomic_DNA"/>
</dbReference>
<evidence type="ECO:0000313" key="11">
    <source>
        <dbReference type="EMBL" id="CUM93091.1"/>
    </source>
</evidence>
<evidence type="ECO:0000313" key="15">
    <source>
        <dbReference type="EMBL" id="RHC20747.1"/>
    </source>
</evidence>
<dbReference type="InterPro" id="IPR036161">
    <property type="entry name" value="RPB6/omega-like_sf"/>
</dbReference>
<evidence type="ECO:0000313" key="20">
    <source>
        <dbReference type="Proteomes" id="UP000283586"/>
    </source>
</evidence>
<dbReference type="PANTHER" id="PTHR34476:SF1">
    <property type="entry name" value="DNA-DIRECTED RNA POLYMERASE SUBUNIT OMEGA"/>
    <property type="match status" value="1"/>
</dbReference>
<dbReference type="Proteomes" id="UP000479531">
    <property type="component" value="Unassembled WGS sequence"/>
</dbReference>
<dbReference type="OrthoDB" id="9815459at2"/>
<accession>A0A173SRT1</accession>
<dbReference type="Proteomes" id="UP000283586">
    <property type="component" value="Unassembled WGS sequence"/>
</dbReference>
<evidence type="ECO:0000256" key="9">
    <source>
        <dbReference type="ARBA" id="ARBA00048552"/>
    </source>
</evidence>
<dbReference type="EMBL" id="QRID01000004">
    <property type="protein sequence ID" value="RHG29730.1"/>
    <property type="molecule type" value="Genomic_DNA"/>
</dbReference>
<dbReference type="GO" id="GO:0006351">
    <property type="term" value="P:DNA-templated transcription"/>
    <property type="evidence" value="ECO:0007669"/>
    <property type="project" value="UniProtKB-UniRule"/>
</dbReference>
<dbReference type="EMBL" id="QSHO01000001">
    <property type="protein sequence ID" value="RHC20747.1"/>
    <property type="molecule type" value="Genomic_DNA"/>
</dbReference>
<dbReference type="InterPro" id="IPR006110">
    <property type="entry name" value="Pol_omega/Rpo6/RPB6"/>
</dbReference>
<comment type="catalytic activity">
    <reaction evidence="9 10">
        <text>RNA(n) + a ribonucleoside 5'-triphosphate = RNA(n+1) + diphosphate</text>
        <dbReference type="Rhea" id="RHEA:21248"/>
        <dbReference type="Rhea" id="RHEA-COMP:14527"/>
        <dbReference type="Rhea" id="RHEA-COMP:17342"/>
        <dbReference type="ChEBI" id="CHEBI:33019"/>
        <dbReference type="ChEBI" id="CHEBI:61557"/>
        <dbReference type="ChEBI" id="CHEBI:140395"/>
        <dbReference type="EC" id="2.7.7.6"/>
    </reaction>
</comment>
<dbReference type="Proteomes" id="UP000478483">
    <property type="component" value="Unassembled WGS sequence"/>
</dbReference>
<gene>
    <name evidence="10" type="primary">rpoZ</name>
    <name evidence="16" type="ORF">DW264_05920</name>
    <name evidence="15" type="ORF">DW856_00590</name>
    <name evidence="14" type="ORF">DW927_17675</name>
    <name evidence="17" type="ORF">DWZ31_01085</name>
    <name evidence="11" type="ORF">ERS852572_01149</name>
    <name evidence="13" type="ORF">GCK47_12225</name>
    <name evidence="12" type="ORF">GMD50_03365</name>
</gene>
<dbReference type="SUPFAM" id="SSF63562">
    <property type="entry name" value="RPB6/omega subunit-like"/>
    <property type="match status" value="1"/>
</dbReference>
<evidence type="ECO:0000313" key="14">
    <source>
        <dbReference type="EMBL" id="RHA63710.1"/>
    </source>
</evidence>
<dbReference type="EMBL" id="WGGT01000015">
    <property type="protein sequence ID" value="MVQ46448.1"/>
    <property type="molecule type" value="Genomic_DNA"/>
</dbReference>
<evidence type="ECO:0000256" key="1">
    <source>
        <dbReference type="ARBA" id="ARBA00006711"/>
    </source>
</evidence>
<reference evidence="12 23" key="3">
    <citation type="journal article" date="2019" name="Nat. Med.">
        <title>A library of human gut bacterial isolates paired with longitudinal multiomics data enables mechanistic microbiome research.</title>
        <authorList>
            <person name="Poyet M."/>
            <person name="Groussin M."/>
            <person name="Gibbons S.M."/>
            <person name="Avila-Pacheco J."/>
            <person name="Jiang X."/>
            <person name="Kearney S.M."/>
            <person name="Perrotta A.R."/>
            <person name="Berdy B."/>
            <person name="Zhao S."/>
            <person name="Lieberman T.D."/>
            <person name="Swanson P.K."/>
            <person name="Smith M."/>
            <person name="Roesemann S."/>
            <person name="Alexander J.E."/>
            <person name="Rich S.A."/>
            <person name="Livny J."/>
            <person name="Vlamakis H."/>
            <person name="Clish C."/>
            <person name="Bullock K."/>
            <person name="Deik A."/>
            <person name="Scott J."/>
            <person name="Pierce K.A."/>
            <person name="Xavier R.J."/>
            <person name="Alm E.J."/>
        </authorList>
    </citation>
    <scope>NUCLEOTIDE SEQUENCE [LARGE SCALE GENOMIC DNA]</scope>
    <source>
        <strain evidence="12 23">BIOML-A1</strain>
    </source>
</reference>
<evidence type="ECO:0000313" key="21">
    <source>
        <dbReference type="Proteomes" id="UP000284051"/>
    </source>
</evidence>
<dbReference type="Proteomes" id="UP000283513">
    <property type="component" value="Unassembled WGS sequence"/>
</dbReference>
<dbReference type="EMBL" id="QRQN01000001">
    <property type="protein sequence ID" value="RHN12076.1"/>
    <property type="molecule type" value="Genomic_DNA"/>
</dbReference>
<evidence type="ECO:0000256" key="2">
    <source>
        <dbReference type="ARBA" id="ARBA00012418"/>
    </source>
</evidence>
<protein>
    <recommendedName>
        <fullName evidence="3 10">DNA-directed RNA polymerase subunit omega</fullName>
        <shortName evidence="10">RNAP omega subunit</shortName>
        <ecNumber evidence="2 10">2.7.7.6</ecNumber>
    </recommendedName>
    <alternativeName>
        <fullName evidence="10">RNA polymerase omega subunit</fullName>
    </alternativeName>
    <alternativeName>
        <fullName evidence="8 10">Transcriptase subunit omega</fullName>
    </alternativeName>
</protein>
<keyword evidence="7 10" id="KW-0804">Transcription</keyword>
<evidence type="ECO:0000313" key="13">
    <source>
        <dbReference type="EMBL" id="MVQ46448.1"/>
    </source>
</evidence>
<dbReference type="AlphaFoldDB" id="A0A173SRT1"/>
<evidence type="ECO:0000256" key="7">
    <source>
        <dbReference type="ARBA" id="ARBA00023163"/>
    </source>
</evidence>
<evidence type="ECO:0000256" key="6">
    <source>
        <dbReference type="ARBA" id="ARBA00022695"/>
    </source>
</evidence>
<evidence type="ECO:0000256" key="5">
    <source>
        <dbReference type="ARBA" id="ARBA00022679"/>
    </source>
</evidence>
<proteinExistence type="inferred from homology"/>